<dbReference type="PROSITE" id="PS50011">
    <property type="entry name" value="PROTEIN_KINASE_DOM"/>
    <property type="match status" value="1"/>
</dbReference>
<reference evidence="2 3" key="1">
    <citation type="submission" date="2023-01" db="EMBL/GenBank/DDBJ databases">
        <title>Analysis of 21 Apiospora genomes using comparative genomics revels a genus with tremendous synthesis potential of carbohydrate active enzymes and secondary metabolites.</title>
        <authorList>
            <person name="Sorensen T."/>
        </authorList>
    </citation>
    <scope>NUCLEOTIDE SEQUENCE [LARGE SCALE GENOMIC DNA]</scope>
    <source>
        <strain evidence="2 3">CBS 33761</strain>
    </source>
</reference>
<dbReference type="InterPro" id="IPR011009">
    <property type="entry name" value="Kinase-like_dom_sf"/>
</dbReference>
<organism evidence="2 3">
    <name type="scientific">Apiospora rasikravindrae</name>
    <dbReference type="NCBI Taxonomy" id="990691"/>
    <lineage>
        <taxon>Eukaryota</taxon>
        <taxon>Fungi</taxon>
        <taxon>Dikarya</taxon>
        <taxon>Ascomycota</taxon>
        <taxon>Pezizomycotina</taxon>
        <taxon>Sordariomycetes</taxon>
        <taxon>Xylariomycetidae</taxon>
        <taxon>Amphisphaeriales</taxon>
        <taxon>Apiosporaceae</taxon>
        <taxon>Apiospora</taxon>
    </lineage>
</organism>
<keyword evidence="3" id="KW-1185">Reference proteome</keyword>
<dbReference type="Gene3D" id="1.10.510.10">
    <property type="entry name" value="Transferase(Phosphotransferase) domain 1"/>
    <property type="match status" value="1"/>
</dbReference>
<gene>
    <name evidence="2" type="ORF">PG993_006877</name>
</gene>
<dbReference type="EMBL" id="JAQQWK010000006">
    <property type="protein sequence ID" value="KAK8038466.1"/>
    <property type="molecule type" value="Genomic_DNA"/>
</dbReference>
<evidence type="ECO:0000313" key="2">
    <source>
        <dbReference type="EMBL" id="KAK8038466.1"/>
    </source>
</evidence>
<proteinExistence type="predicted"/>
<dbReference type="SUPFAM" id="SSF56112">
    <property type="entry name" value="Protein kinase-like (PK-like)"/>
    <property type="match status" value="1"/>
</dbReference>
<evidence type="ECO:0000259" key="1">
    <source>
        <dbReference type="PROSITE" id="PS50011"/>
    </source>
</evidence>
<sequence>MDSPVQVAAKFAREFFSQDSSVTLEGIEGSGWRTLRLRLKVKTTRLSFRKYMMHMAFEEPPPSSLEPDTLLLQELQNAIHVVKLAALSDEPNPTPEPKKFKPFFNPLKPKGLKYEHYLIDYEPNGSLGQFITRMDEDEIKTKGKSWDGDDRTRIPNRLLIRIFLCAARACAAMAWLPGPGPERRDRFGYLLAEDARDDIEPTNYVHGAIRPSHWLFGLVDGHTEEHSLVPIMKLAGFDEAYAHNGVEAVIEDTPEFDQRAQIVRRTRPVGKSNPATRANVLNVGVLMGNIILEDNQLLNADEVRRELGAKEHWSRTTHPGYDPELVELIARCLAVEPNSRPTIQELLDTLRTWLFQKNGVYYAGKPGDLYENDAALRQLIKKWTTVDGDGFIDACIKILENV</sequence>
<name>A0ABR1SX88_9PEZI</name>
<evidence type="ECO:0000313" key="3">
    <source>
        <dbReference type="Proteomes" id="UP001444661"/>
    </source>
</evidence>
<dbReference type="Proteomes" id="UP001444661">
    <property type="component" value="Unassembled WGS sequence"/>
</dbReference>
<feature type="domain" description="Protein kinase" evidence="1">
    <location>
        <begin position="1"/>
        <end position="354"/>
    </location>
</feature>
<dbReference type="InterPro" id="IPR000719">
    <property type="entry name" value="Prot_kinase_dom"/>
</dbReference>
<protein>
    <recommendedName>
        <fullName evidence="1">Protein kinase domain-containing protein</fullName>
    </recommendedName>
</protein>
<accession>A0ABR1SX88</accession>
<comment type="caution">
    <text evidence="2">The sequence shown here is derived from an EMBL/GenBank/DDBJ whole genome shotgun (WGS) entry which is preliminary data.</text>
</comment>